<gene>
    <name evidence="3" type="ORF">Ahy_B10g103770</name>
</gene>
<feature type="region of interest" description="Disordered" evidence="1">
    <location>
        <begin position="602"/>
        <end position="626"/>
    </location>
</feature>
<reference evidence="3 4" key="1">
    <citation type="submission" date="2019-01" db="EMBL/GenBank/DDBJ databases">
        <title>Sequencing of cultivated peanut Arachis hypogaea provides insights into genome evolution and oil improvement.</title>
        <authorList>
            <person name="Chen X."/>
        </authorList>
    </citation>
    <scope>NUCLEOTIDE SEQUENCE [LARGE SCALE GENOMIC DNA]</scope>
    <source>
        <strain evidence="4">cv. Fuhuasheng</strain>
        <tissue evidence="3">Leaves</tissue>
    </source>
</reference>
<dbReference type="Pfam" id="PF20167">
    <property type="entry name" value="Transposase_32"/>
    <property type="match status" value="1"/>
</dbReference>
<proteinExistence type="predicted"/>
<protein>
    <recommendedName>
        <fullName evidence="2">Putative plant transposon protein domain-containing protein</fullName>
    </recommendedName>
</protein>
<dbReference type="AlphaFoldDB" id="A0A444X433"/>
<feature type="compositionally biased region" description="Low complexity" evidence="1">
    <location>
        <begin position="602"/>
        <end position="624"/>
    </location>
</feature>
<name>A0A444X433_ARAHY</name>
<comment type="caution">
    <text evidence="3">The sequence shown here is derived from an EMBL/GenBank/DDBJ whole genome shotgun (WGS) entry which is preliminary data.</text>
</comment>
<evidence type="ECO:0000313" key="4">
    <source>
        <dbReference type="Proteomes" id="UP000289738"/>
    </source>
</evidence>
<dbReference type="Proteomes" id="UP000289738">
    <property type="component" value="Chromosome B10"/>
</dbReference>
<organism evidence="3 4">
    <name type="scientific">Arachis hypogaea</name>
    <name type="common">Peanut</name>
    <dbReference type="NCBI Taxonomy" id="3818"/>
    <lineage>
        <taxon>Eukaryota</taxon>
        <taxon>Viridiplantae</taxon>
        <taxon>Streptophyta</taxon>
        <taxon>Embryophyta</taxon>
        <taxon>Tracheophyta</taxon>
        <taxon>Spermatophyta</taxon>
        <taxon>Magnoliopsida</taxon>
        <taxon>eudicotyledons</taxon>
        <taxon>Gunneridae</taxon>
        <taxon>Pentapetalae</taxon>
        <taxon>rosids</taxon>
        <taxon>fabids</taxon>
        <taxon>Fabales</taxon>
        <taxon>Fabaceae</taxon>
        <taxon>Papilionoideae</taxon>
        <taxon>50 kb inversion clade</taxon>
        <taxon>dalbergioids sensu lato</taxon>
        <taxon>Dalbergieae</taxon>
        <taxon>Pterocarpus clade</taxon>
        <taxon>Arachis</taxon>
    </lineage>
</organism>
<evidence type="ECO:0000256" key="1">
    <source>
        <dbReference type="SAM" id="MobiDB-lite"/>
    </source>
</evidence>
<keyword evidence="4" id="KW-1185">Reference proteome</keyword>
<dbReference type="EMBL" id="SDMP01000020">
    <property type="protein sequence ID" value="RYQ84440.1"/>
    <property type="molecule type" value="Genomic_DNA"/>
</dbReference>
<evidence type="ECO:0000259" key="2">
    <source>
        <dbReference type="Pfam" id="PF20167"/>
    </source>
</evidence>
<accession>A0A444X433</accession>
<sequence length="653" mass="73276">MLELRDLESRILRRQEEDETKFKELRVRVADIVEAVGHLTSHLSSCTMGTPIVGCGEATPELSEGMNMEPHGEEEELKQEPQQGEKIEISEQKEVVDGFLGYVEYIKESQVEETSSKESGGSIKEKSNVAGVNNELKEIDKEVDSITNDFLPTSINSLNDPVEPSPSTLESKHIRALHSSLPNVSFLSLTSPSSSNLRDQQLAVLRRALRRRYHRLALFSLPSYFVFLFHCPPVLCLSLSPVLPSISTTTIVAGASSAVQPNSRAALAGSPFHRRTSPFLLCSNSTTRMSDKGKAIATTSKKRKRSKTSTPSPYANYAKNPLNDGEKENQLLLSTDSTKFPNLYCELRLSRYAKTKLNVEKKLNLSNDVRRAINARISELGLDFVDRDLGRINISWVKEFYCNFFRPSLDSVHLRGREIMITEDAIGDALLCKVGTPETCAYQQAEVALLSMTFDYEALKRVIATPDASWVMDSSNTKPKGMLFAYLTREARTWQQIFVHYVFPTTHFSEILMDMLVLIRCVMDGKEVYFPRLIRHSMWRAHICGLLPFPTLVTSLAELADVPWEDKDVTPPPPDDNDKEVTIPWGVWVHEKPPTSHRSRARAVVEAARPSPSTAAGPSLSTAAPAPPLAPEPTYLLVQHLLRFMERFERRVM</sequence>
<dbReference type="InterPro" id="IPR046796">
    <property type="entry name" value="Transposase_32_dom"/>
</dbReference>
<feature type="domain" description="Putative plant transposon protein" evidence="2">
    <location>
        <begin position="387"/>
        <end position="563"/>
    </location>
</feature>
<evidence type="ECO:0000313" key="3">
    <source>
        <dbReference type="EMBL" id="RYQ84440.1"/>
    </source>
</evidence>
<feature type="region of interest" description="Disordered" evidence="1">
    <location>
        <begin position="292"/>
        <end position="323"/>
    </location>
</feature>